<keyword evidence="16" id="KW-1185">Reference proteome</keyword>
<feature type="domain" description="RDRP core" evidence="9">
    <location>
        <begin position="494"/>
        <end position="1131"/>
    </location>
</feature>
<organism evidence="15 16">
    <name type="scientific">Caenorhabditis bovis</name>
    <dbReference type="NCBI Taxonomy" id="2654633"/>
    <lineage>
        <taxon>Eukaryota</taxon>
        <taxon>Metazoa</taxon>
        <taxon>Ecdysozoa</taxon>
        <taxon>Nematoda</taxon>
        <taxon>Chromadorea</taxon>
        <taxon>Rhabditida</taxon>
        <taxon>Rhabditina</taxon>
        <taxon>Rhabditomorpha</taxon>
        <taxon>Rhabditoidea</taxon>
        <taxon>Rhabditidae</taxon>
        <taxon>Peloderinae</taxon>
        <taxon>Caenorhabditis</taxon>
    </lineage>
</organism>
<keyword evidence="7" id="KW-0943">RNA-mediated gene silencing</keyword>
<evidence type="ECO:0000256" key="1">
    <source>
        <dbReference type="ARBA" id="ARBA00005762"/>
    </source>
</evidence>
<evidence type="ECO:0000259" key="12">
    <source>
        <dbReference type="Pfam" id="PF24934"/>
    </source>
</evidence>
<dbReference type="Pfam" id="PF24643">
    <property type="entry name" value="DUF7637"/>
    <property type="match status" value="1"/>
</dbReference>
<dbReference type="Pfam" id="PF24642">
    <property type="entry name" value="DUF7636"/>
    <property type="match status" value="1"/>
</dbReference>
<comment type="catalytic activity">
    <reaction evidence="8">
        <text>RNA(n) + a ribonucleoside 5'-triphosphate = RNA(n+1) + diphosphate</text>
        <dbReference type="Rhea" id="RHEA:21248"/>
        <dbReference type="Rhea" id="RHEA-COMP:14527"/>
        <dbReference type="Rhea" id="RHEA-COMP:17342"/>
        <dbReference type="ChEBI" id="CHEBI:33019"/>
        <dbReference type="ChEBI" id="CHEBI:61557"/>
        <dbReference type="ChEBI" id="CHEBI:140395"/>
        <dbReference type="EC" id="2.7.7.48"/>
    </reaction>
</comment>
<keyword evidence="3" id="KW-0696">RNA-directed RNA polymerase</keyword>
<dbReference type="InterPro" id="IPR057493">
    <property type="entry name" value="PH_RdRP-assoc"/>
</dbReference>
<dbReference type="GO" id="GO:0030422">
    <property type="term" value="P:siRNA processing"/>
    <property type="evidence" value="ECO:0007669"/>
    <property type="project" value="TreeGrafter"/>
</dbReference>
<dbReference type="Proteomes" id="UP000494206">
    <property type="component" value="Unassembled WGS sequence"/>
</dbReference>
<dbReference type="Pfam" id="PF05183">
    <property type="entry name" value="RdRP"/>
    <property type="match status" value="1"/>
</dbReference>
<dbReference type="Pfam" id="PF26253">
    <property type="entry name" value="RdRP_head"/>
    <property type="match status" value="1"/>
</dbReference>
<keyword evidence="5" id="KW-0548">Nucleotidyltransferase</keyword>
<keyword evidence="4" id="KW-0808">Transferase</keyword>
<dbReference type="EC" id="2.7.7.48" evidence="2"/>
<dbReference type="Pfam" id="PF25359">
    <property type="entry name" value="PH_met_RdRP"/>
    <property type="match status" value="1"/>
</dbReference>
<feature type="domain" description="DUF7636" evidence="10">
    <location>
        <begin position="1541"/>
        <end position="1633"/>
    </location>
</feature>
<dbReference type="InterPro" id="IPR056054">
    <property type="entry name" value="DUF7637"/>
</dbReference>
<feature type="domain" description="RDRP C-terminal head" evidence="14">
    <location>
        <begin position="1159"/>
        <end position="1317"/>
    </location>
</feature>
<evidence type="ECO:0000256" key="8">
    <source>
        <dbReference type="ARBA" id="ARBA00048744"/>
    </source>
</evidence>
<comment type="similarity">
    <text evidence="1">Belongs to the RdRP family.</text>
</comment>
<feature type="domain" description="PH-like" evidence="13">
    <location>
        <begin position="110"/>
        <end position="324"/>
    </location>
</feature>
<evidence type="ECO:0000256" key="6">
    <source>
        <dbReference type="ARBA" id="ARBA00022884"/>
    </source>
</evidence>
<evidence type="ECO:0000313" key="15">
    <source>
        <dbReference type="EMBL" id="CAB3407563.1"/>
    </source>
</evidence>
<evidence type="ECO:0000256" key="7">
    <source>
        <dbReference type="ARBA" id="ARBA00023158"/>
    </source>
</evidence>
<comment type="caution">
    <text evidence="15">The sequence shown here is derived from an EMBL/GenBank/DDBJ whole genome shotgun (WGS) entry which is preliminary data.</text>
</comment>
<dbReference type="GO" id="GO:0031380">
    <property type="term" value="C:nuclear RNA-directed RNA polymerase complex"/>
    <property type="evidence" value="ECO:0007669"/>
    <property type="project" value="TreeGrafter"/>
</dbReference>
<dbReference type="InterPro" id="IPR058752">
    <property type="entry name" value="RDRP_C_head"/>
</dbReference>
<protein>
    <recommendedName>
        <fullName evidence="2">RNA-directed RNA polymerase</fullName>
        <ecNumber evidence="2">2.7.7.48</ecNumber>
    </recommendedName>
</protein>
<keyword evidence="6" id="KW-0694">RNA-binding</keyword>
<evidence type="ECO:0000256" key="4">
    <source>
        <dbReference type="ARBA" id="ARBA00022679"/>
    </source>
</evidence>
<dbReference type="GO" id="GO:0003968">
    <property type="term" value="F:RNA-directed RNA polymerase activity"/>
    <property type="evidence" value="ECO:0007669"/>
    <property type="project" value="UniProtKB-KW"/>
</dbReference>
<sequence>MSNGVTTTIKFEVPSSQNCHVAPQIRLFEKVFSKYYTINKKNEQDVQEAECEPFTEIIFEIFAKIGLNFRILEAISEFYAENRQNSEIEPEFRGTVILHSPLLFRSEIVCFINSIPLNSIHFGNIFKNVHYSHWEVGNLVSIAQQWPIFFLQISFNTFEDHRHREKYATERTLEANFEFDSPNPLVVNFKIDQDTERIINGNRKIETNIVNYKLSVFRYDIRRIICELDYRNGPIIHFELNVPVCVKRAVETLNRSKKSTKSPKFDRVLTIKHGDSAHFECHPLAITDSPFFSIIFNQIDTPLLYKILSRFRHRCDVPIEFFQTDFVYYPYSQTKCPYNNWVQHRNLTPTHFEEPLFAKFLSKTFVEGFGGPRFSKGHDRDKDKIRAKKFAYVYLIECLLSRGAVVKDQLLIERNEFEQFLKIISGHFNDDEKHELCESALEDLVNMIDCRKRIGKLHQVFEQLCRNRLRNGVSNEITLEMYDDGYRRVRKVVLTPTRKILVVPETIMSNRVLHRVDHDCTRVLRVVFRDDDNQNMRLTALGGLLRSTMLSYLQDGIHVAGREFGYLGSSNSQMRNNGAYFMEKYSARNLREYRLAKGRDPSPGYRPKIETFRKSLGKFEEAGSISKAMARLGQCFTQTRCKGHPLERSDYMVTFDVVGGRAADTTGSYTFTDGIGAVSASVAKKVAKLLKLGKGCVPSAYQIRFRGMKGMIAIDPQIDTDVLDVFVKDDVDDVAIVPREFGFSCVFRPSQIKFISARTHDNKYDLEIVKFSMPTPVALNRPFINILDQVSSKQSFECHRRVCERVRQYLDIQLESFAKLMINEDACRGKLEEMPRRIRFASLLKRNGFVLSTEPFFRTLIRASIDFVLAKLVRKSQIQVPTDLGRSMFGVTDETGRLQYGQVFVQYTKNVKNKTPTKNDKKIVLNGENGRVMITKCPSVVSGDVRMFEAVDIPELHHMCDVVVFPQHGPRPHPDEMAGSDLDGDEYSVIWDSELFFDGNEKAFDFVSTKNNAEFKIEEMDKLMHEFYVHFMEQDSIGMVASNHLHLSDHYGIDSKVCMNLATKLTQALDFAKSGTAPDPLTRKWQFDAENLVAIPPEVAERQPDFSAPQERAVSRPIYYSTSLLGSIFRELMSIDDVMKLANNRRIQVVADEMLDYFGWEMFEDEARREMAKYNSQMRSIMENYGIRTEAEVFSGFILDMRNRISDKEQDDMSFFNTENVIETKITELFRKFRENFFNAFAGHEMGYMRLTEPEGRYRSNDETDVLRRVCRMATDEMKRKAVAYYKVTYEEARKSVEQKLSFAWIAYDILNSVREWNILERNDPDGPSFYSGSNPLYEMIERHRFEYCDENRQQFQEFLMKFKNLMRIRDKVGLDRILFIINNWAISAQLISTIMSDTDAENVKLNRQIAMNRIKDYHILLIFIMFAAKQIGPPVELDAFSKPVILPYNVISLLSGPDEVVPSAANRLTIEFFRYLASRHFRSIKYLTFRQFGLNSIFMRGEWTQLHQSAVKTFYNLLLNVRFEELPLNSDVDVTSATIIRECPPFTMDLPAKAAISGLATKLESVTGCVEIQYRKIAEKNDIATYRISARGTIESLQKLRKYVAVPISRKSSNFGETLGNELATIALLRIKS</sequence>
<dbReference type="InterPro" id="IPR056053">
    <property type="entry name" value="DUF7636"/>
</dbReference>
<evidence type="ECO:0000256" key="3">
    <source>
        <dbReference type="ARBA" id="ARBA00022484"/>
    </source>
</evidence>
<name>A0A8S1F0S7_9PELO</name>
<dbReference type="InterPro" id="IPR007855">
    <property type="entry name" value="RDRP"/>
</dbReference>
<dbReference type="InterPro" id="IPR056654">
    <property type="entry name" value="DUF7752"/>
</dbReference>
<evidence type="ECO:0000259" key="13">
    <source>
        <dbReference type="Pfam" id="PF25359"/>
    </source>
</evidence>
<proteinExistence type="inferred from homology"/>
<gene>
    <name evidence="15" type="ORF">CBOVIS_LOCUS9476</name>
</gene>
<evidence type="ECO:0000259" key="11">
    <source>
        <dbReference type="Pfam" id="PF24643"/>
    </source>
</evidence>
<dbReference type="EMBL" id="CADEPM010000006">
    <property type="protein sequence ID" value="CAB3407563.1"/>
    <property type="molecule type" value="Genomic_DNA"/>
</dbReference>
<dbReference type="OrthoDB" id="6513042at2759"/>
<dbReference type="Pfam" id="PF24934">
    <property type="entry name" value="DUF7752"/>
    <property type="match status" value="1"/>
</dbReference>
<accession>A0A8S1F0S7</accession>
<evidence type="ECO:0000256" key="5">
    <source>
        <dbReference type="ARBA" id="ARBA00022695"/>
    </source>
</evidence>
<dbReference type="InterPro" id="IPR057596">
    <property type="entry name" value="RDRP_core"/>
</dbReference>
<evidence type="ECO:0000256" key="2">
    <source>
        <dbReference type="ARBA" id="ARBA00012494"/>
    </source>
</evidence>
<evidence type="ECO:0000313" key="16">
    <source>
        <dbReference type="Proteomes" id="UP000494206"/>
    </source>
</evidence>
<dbReference type="PANTHER" id="PTHR23079">
    <property type="entry name" value="RNA-DEPENDENT RNA POLYMERASE"/>
    <property type="match status" value="1"/>
</dbReference>
<evidence type="ECO:0000259" key="10">
    <source>
        <dbReference type="Pfam" id="PF24642"/>
    </source>
</evidence>
<feature type="domain" description="DUF7752" evidence="12">
    <location>
        <begin position="1373"/>
        <end position="1490"/>
    </location>
</feature>
<dbReference type="GO" id="GO:0003723">
    <property type="term" value="F:RNA binding"/>
    <property type="evidence" value="ECO:0007669"/>
    <property type="project" value="UniProtKB-KW"/>
</dbReference>
<reference evidence="15 16" key="1">
    <citation type="submission" date="2020-04" db="EMBL/GenBank/DDBJ databases">
        <authorList>
            <person name="Laetsch R D."/>
            <person name="Stevens L."/>
            <person name="Kumar S."/>
            <person name="Blaxter L. M."/>
        </authorList>
    </citation>
    <scope>NUCLEOTIDE SEQUENCE [LARGE SCALE GENOMIC DNA]</scope>
</reference>
<feature type="domain" description="DUF7637" evidence="11">
    <location>
        <begin position="1"/>
        <end position="106"/>
    </location>
</feature>
<dbReference type="PANTHER" id="PTHR23079:SF57">
    <property type="entry name" value="RNA-DIRECTED RNA POLYMERASE"/>
    <property type="match status" value="1"/>
</dbReference>
<evidence type="ECO:0000259" key="14">
    <source>
        <dbReference type="Pfam" id="PF26253"/>
    </source>
</evidence>
<evidence type="ECO:0000259" key="9">
    <source>
        <dbReference type="Pfam" id="PF05183"/>
    </source>
</evidence>